<dbReference type="Pfam" id="PF00009">
    <property type="entry name" value="GTP_EFTU"/>
    <property type="match status" value="1"/>
</dbReference>
<dbReference type="GO" id="GO:0003924">
    <property type="term" value="F:GTPase activity"/>
    <property type="evidence" value="ECO:0007669"/>
    <property type="project" value="InterPro"/>
</dbReference>
<reference evidence="7" key="1">
    <citation type="submission" date="2021-02" db="EMBL/GenBank/DDBJ databases">
        <authorList>
            <person name="Dougan E. K."/>
            <person name="Rhodes N."/>
            <person name="Thang M."/>
            <person name="Chan C."/>
        </authorList>
    </citation>
    <scope>NUCLEOTIDE SEQUENCE</scope>
</reference>
<dbReference type="Pfam" id="PF14492">
    <property type="entry name" value="EFG_III"/>
    <property type="match status" value="1"/>
</dbReference>
<dbReference type="InterPro" id="IPR035647">
    <property type="entry name" value="EFG_III/V"/>
</dbReference>
<keyword evidence="1" id="KW-0547">Nucleotide-binding</keyword>
<dbReference type="SUPFAM" id="SSF50447">
    <property type="entry name" value="Translation proteins"/>
    <property type="match status" value="1"/>
</dbReference>
<dbReference type="NCBIfam" id="NF009379">
    <property type="entry name" value="PRK12740.1-3"/>
    <property type="match status" value="1"/>
</dbReference>
<dbReference type="InterPro" id="IPR036663">
    <property type="entry name" value="Fumarylacetoacetase_C_sf"/>
</dbReference>
<evidence type="ECO:0000313" key="8">
    <source>
        <dbReference type="Proteomes" id="UP000649617"/>
    </source>
</evidence>
<dbReference type="SMART" id="SM00838">
    <property type="entry name" value="EFG_C"/>
    <property type="match status" value="1"/>
</dbReference>
<dbReference type="CDD" id="cd01434">
    <property type="entry name" value="EFG_mtEFG1_IV"/>
    <property type="match status" value="1"/>
</dbReference>
<dbReference type="InterPro" id="IPR014721">
    <property type="entry name" value="Ribsml_uS5_D2-typ_fold_subgr"/>
</dbReference>
<accession>A0A812PCT9</accession>
<feature type="compositionally biased region" description="Basic and acidic residues" evidence="4">
    <location>
        <begin position="25"/>
        <end position="34"/>
    </location>
</feature>
<dbReference type="SUPFAM" id="SSF56529">
    <property type="entry name" value="FAH"/>
    <property type="match status" value="1"/>
</dbReference>
<dbReference type="Pfam" id="PF00679">
    <property type="entry name" value="EFG_C"/>
    <property type="match status" value="1"/>
</dbReference>
<dbReference type="NCBIfam" id="NF009891">
    <property type="entry name" value="PRK13351.1-1"/>
    <property type="match status" value="1"/>
</dbReference>
<feature type="domain" description="Elongation factor EFG" evidence="5">
    <location>
        <begin position="618"/>
        <end position="708"/>
    </location>
</feature>
<evidence type="ECO:0000313" key="7">
    <source>
        <dbReference type="EMBL" id="CAE7349271.1"/>
    </source>
</evidence>
<dbReference type="CDD" id="cd03713">
    <property type="entry name" value="EFG_mtEFG_C"/>
    <property type="match status" value="1"/>
</dbReference>
<dbReference type="Gene3D" id="3.30.230.10">
    <property type="match status" value="1"/>
</dbReference>
<dbReference type="InterPro" id="IPR047872">
    <property type="entry name" value="EFG_IV"/>
</dbReference>
<dbReference type="PANTHER" id="PTHR43261">
    <property type="entry name" value="TRANSLATION ELONGATION FACTOR G-RELATED"/>
    <property type="match status" value="1"/>
</dbReference>
<organism evidence="7 8">
    <name type="scientific">Symbiodinium pilosum</name>
    <name type="common">Dinoflagellate</name>
    <dbReference type="NCBI Taxonomy" id="2952"/>
    <lineage>
        <taxon>Eukaryota</taxon>
        <taxon>Sar</taxon>
        <taxon>Alveolata</taxon>
        <taxon>Dinophyceae</taxon>
        <taxon>Suessiales</taxon>
        <taxon>Symbiodiniaceae</taxon>
        <taxon>Symbiodinium</taxon>
    </lineage>
</organism>
<evidence type="ECO:0000256" key="2">
    <source>
        <dbReference type="ARBA" id="ARBA00022917"/>
    </source>
</evidence>
<dbReference type="Pfam" id="PF03764">
    <property type="entry name" value="EFG_IV"/>
    <property type="match status" value="1"/>
</dbReference>
<sequence length="984" mass="103884">MAGLQRTGRDVPATSPGGRPTTRQPDGKRRERAATRGGTVMTKPQNGAARCAVLVGPYGSGKTSLLEALLFAAGATERKGGVGDSSAEAKARSMSVEPNAAHATYLGEPWSFLDCPGSVELAQDAQDALIAADVAVVVAEPEAAKAPALAPLLKFLDDRQVPHMLFVNKMDRLSESGGERVRDLLAAFQAASARPLVLRQVPMRENGAVAGAVDLVSERAWHYNPHGPSNLVEIPGELRERESAARQQLLETLADFDDGLLEELLEDRVPADEEVYRHLSTNLAADRIVPVFLGAAEQDNGIHRLFKALRHEAPGPEVAAGRLGVAPKQTAAGDAVCAAVARTLNLAHAGKVSVARLFRGSLKEGDRLAGQRLAALFRVQGGQLEKVSEASAGDLIGLGKLEGLSTGDLVCPDSVAAADWAVPLPPVYALAIQPRNRSDEVKMSAALAKLLEEDRALSQETDPDTGETKLWGQGEVHLRIALDKLAGRFHVEVDSQLPQPAYKETIRKGGEHHARHKRQTGGHGQFADIKVAIAPQPRGAGFAFHDRIVGGAVPRQFIPAVEAGVLEGLQRGPLGFPVVDVAVTLNDGQFHAVDSSEMAFKTAGRMAMQDGLPHCEPVLLEPIHLVRVSVPNAYTSKIHGLLSARRGQILGFDARPGWEGWDEVQAYLPAAELGDLIIELRSLTQGIGSFTASFDHLSELTGRLAERVVQNRQAELSSTMSDAAEAAARRLLAARRDRTPLDALPEALRPGDLDAAWAAQRAFVAASGQTPIGWKLGATSRRAQAFLGVDAPFAGVLFAETTRELSTTQATQPLSLRADDFLFRLIEPEFALRLGRDLEPGGAPEEVAAAVASVHPAVEIVSSAFGAAWTRVGGLSLIADNAAHGGFVLGPGRALAGFGDLLERRVRLTVDGREIGTGSGAAVEGGGPLGALAWLANFLAGYGLRLTAGSLVTTGVVTPFVEVAAGQAAAADFGPLGRLELRIS</sequence>
<evidence type="ECO:0000259" key="6">
    <source>
        <dbReference type="SMART" id="SM00889"/>
    </source>
</evidence>
<keyword evidence="2" id="KW-0648">Protein biosynthesis</keyword>
<dbReference type="SUPFAM" id="SSF52540">
    <property type="entry name" value="P-loop containing nucleoside triphosphate hydrolases"/>
    <property type="match status" value="1"/>
</dbReference>
<evidence type="ECO:0000256" key="3">
    <source>
        <dbReference type="ARBA" id="ARBA00023134"/>
    </source>
</evidence>
<dbReference type="Gene3D" id="3.40.50.300">
    <property type="entry name" value="P-loop containing nucleotide triphosphate hydrolases"/>
    <property type="match status" value="1"/>
</dbReference>
<gene>
    <name evidence="7" type="ORF">SPIL2461_LOCUS8295</name>
</gene>
<dbReference type="Gene3D" id="3.30.70.870">
    <property type="entry name" value="Elongation Factor G (Translational Gtpase), domain 3"/>
    <property type="match status" value="1"/>
</dbReference>
<feature type="domain" description="Translation elongation factor EFG/EF2" evidence="6">
    <location>
        <begin position="499"/>
        <end position="616"/>
    </location>
</feature>
<dbReference type="InterPro" id="IPR005517">
    <property type="entry name" value="Transl_elong_EFG/EF2_IV"/>
</dbReference>
<dbReference type="InterPro" id="IPR020568">
    <property type="entry name" value="Ribosomal_Su5_D2-typ_SF"/>
</dbReference>
<dbReference type="GO" id="GO:0032790">
    <property type="term" value="P:ribosome disassembly"/>
    <property type="evidence" value="ECO:0007669"/>
    <property type="project" value="TreeGrafter"/>
</dbReference>
<dbReference type="CDD" id="cd16262">
    <property type="entry name" value="EFG_III"/>
    <property type="match status" value="1"/>
</dbReference>
<evidence type="ECO:0000259" key="5">
    <source>
        <dbReference type="SMART" id="SM00838"/>
    </source>
</evidence>
<dbReference type="InterPro" id="IPR041095">
    <property type="entry name" value="EFG_II"/>
</dbReference>
<evidence type="ECO:0000256" key="4">
    <source>
        <dbReference type="SAM" id="MobiDB-lite"/>
    </source>
</evidence>
<dbReference type="AlphaFoldDB" id="A0A812PCT9"/>
<dbReference type="InterPro" id="IPR009000">
    <property type="entry name" value="Transl_B-barrel_sf"/>
</dbReference>
<protein>
    <recommendedName>
        <fullName evidence="9">Elongation factor G</fullName>
    </recommendedName>
</protein>
<dbReference type="Gene3D" id="2.40.30.10">
    <property type="entry name" value="Translation factors"/>
    <property type="match status" value="1"/>
</dbReference>
<keyword evidence="8" id="KW-1185">Reference proteome</keyword>
<dbReference type="SUPFAM" id="SSF54211">
    <property type="entry name" value="Ribosomal protein S5 domain 2-like"/>
    <property type="match status" value="1"/>
</dbReference>
<dbReference type="Gene3D" id="3.30.70.240">
    <property type="match status" value="1"/>
</dbReference>
<dbReference type="SMART" id="SM00889">
    <property type="entry name" value="EFG_IV"/>
    <property type="match status" value="1"/>
</dbReference>
<dbReference type="InterPro" id="IPR035649">
    <property type="entry name" value="EFG_V"/>
</dbReference>
<dbReference type="InterPro" id="IPR000640">
    <property type="entry name" value="EFG_V-like"/>
</dbReference>
<dbReference type="GO" id="GO:0003746">
    <property type="term" value="F:translation elongation factor activity"/>
    <property type="evidence" value="ECO:0007669"/>
    <property type="project" value="InterPro"/>
</dbReference>
<feature type="region of interest" description="Disordered" evidence="4">
    <location>
        <begin position="1"/>
        <end position="43"/>
    </location>
</feature>
<dbReference type="GO" id="GO:0005525">
    <property type="term" value="F:GTP binding"/>
    <property type="evidence" value="ECO:0007669"/>
    <property type="project" value="UniProtKB-KW"/>
</dbReference>
<dbReference type="Gene3D" id="3.90.850.10">
    <property type="entry name" value="Fumarylacetoacetase-like, C-terminal domain"/>
    <property type="match status" value="1"/>
</dbReference>
<dbReference type="InterPro" id="IPR009022">
    <property type="entry name" value="EFG_III"/>
</dbReference>
<dbReference type="PANTHER" id="PTHR43261:SF7">
    <property type="entry name" value="ELONGATION FACTOR G-LIKE PROTEIN"/>
    <property type="match status" value="1"/>
</dbReference>
<dbReference type="SUPFAM" id="SSF54980">
    <property type="entry name" value="EF-G C-terminal domain-like"/>
    <property type="match status" value="2"/>
</dbReference>
<proteinExistence type="predicted"/>
<comment type="caution">
    <text evidence="7">The sequence shown here is derived from an EMBL/GenBank/DDBJ whole genome shotgun (WGS) entry which is preliminary data.</text>
</comment>
<dbReference type="EMBL" id="CAJNIZ010013451">
    <property type="protein sequence ID" value="CAE7349271.1"/>
    <property type="molecule type" value="Genomic_DNA"/>
</dbReference>
<dbReference type="InterPro" id="IPR000795">
    <property type="entry name" value="T_Tr_GTP-bd_dom"/>
</dbReference>
<name>A0A812PCT9_SYMPI</name>
<dbReference type="InterPro" id="IPR027417">
    <property type="entry name" value="P-loop_NTPase"/>
</dbReference>
<evidence type="ECO:0008006" key="9">
    <source>
        <dbReference type="Google" id="ProtNLM"/>
    </source>
</evidence>
<dbReference type="Proteomes" id="UP000649617">
    <property type="component" value="Unassembled WGS sequence"/>
</dbReference>
<keyword evidence="3" id="KW-0342">GTP-binding</keyword>
<dbReference type="OrthoDB" id="198619at2759"/>
<evidence type="ECO:0000256" key="1">
    <source>
        <dbReference type="ARBA" id="ARBA00022741"/>
    </source>
</evidence>